<evidence type="ECO:0000256" key="1">
    <source>
        <dbReference type="ARBA" id="ARBA00022574"/>
    </source>
</evidence>
<dbReference type="Gene3D" id="2.130.10.10">
    <property type="entry name" value="YVTN repeat-like/Quinoprotein amine dehydrogenase"/>
    <property type="match status" value="1"/>
</dbReference>
<dbReference type="InterPro" id="IPR019775">
    <property type="entry name" value="WD40_repeat_CS"/>
</dbReference>
<evidence type="ECO:0000313" key="3">
    <source>
        <dbReference type="EMBL" id="ONM21409.1"/>
    </source>
</evidence>
<protein>
    <submittedName>
        <fullName evidence="3">Transducin family protein / WD-40 repeat family protein</fullName>
    </submittedName>
</protein>
<dbReference type="EMBL" id="CM007648">
    <property type="protein sequence ID" value="ONM21409.1"/>
    <property type="molecule type" value="Genomic_DNA"/>
</dbReference>
<dbReference type="InterPro" id="IPR015943">
    <property type="entry name" value="WD40/YVTN_repeat-like_dom_sf"/>
</dbReference>
<dbReference type="PROSITE" id="PS50082">
    <property type="entry name" value="WD_REPEATS_2"/>
    <property type="match status" value="1"/>
</dbReference>
<dbReference type="InterPro" id="IPR001680">
    <property type="entry name" value="WD40_rpt"/>
</dbReference>
<dbReference type="IntAct" id="A0A1D6ENN8">
    <property type="interactions" value="7"/>
</dbReference>
<dbReference type="SUPFAM" id="SSF50978">
    <property type="entry name" value="WD40 repeat-like"/>
    <property type="match status" value="1"/>
</dbReference>
<reference evidence="3" key="1">
    <citation type="submission" date="2015-12" db="EMBL/GenBank/DDBJ databases">
        <title>Update maize B73 reference genome by single molecule sequencing technologies.</title>
        <authorList>
            <consortium name="Maize Genome Sequencing Project"/>
            <person name="Ware D."/>
        </authorList>
    </citation>
    <scope>NUCLEOTIDE SEQUENCE [LARGE SCALE GENOMIC DNA]</scope>
    <source>
        <tissue evidence="3">Seedling</tissue>
    </source>
</reference>
<dbReference type="STRING" id="4577.A0A1D6ENN8"/>
<name>A0A1D6ENN8_MAIZE</name>
<dbReference type="ExpressionAtlas" id="A0A1D6ENN8">
    <property type="expression patterns" value="baseline and differential"/>
</dbReference>
<dbReference type="AlphaFoldDB" id="A0A1D6ENN8"/>
<organism evidence="3">
    <name type="scientific">Zea mays</name>
    <name type="common">Maize</name>
    <dbReference type="NCBI Taxonomy" id="4577"/>
    <lineage>
        <taxon>Eukaryota</taxon>
        <taxon>Viridiplantae</taxon>
        <taxon>Streptophyta</taxon>
        <taxon>Embryophyta</taxon>
        <taxon>Tracheophyta</taxon>
        <taxon>Spermatophyta</taxon>
        <taxon>Magnoliopsida</taxon>
        <taxon>Liliopsida</taxon>
        <taxon>Poales</taxon>
        <taxon>Poaceae</taxon>
        <taxon>PACMAD clade</taxon>
        <taxon>Panicoideae</taxon>
        <taxon>Andropogonodae</taxon>
        <taxon>Andropogoneae</taxon>
        <taxon>Tripsacinae</taxon>
        <taxon>Zea</taxon>
    </lineage>
</organism>
<gene>
    <name evidence="3" type="ORF">ZEAMMB73_Zm00001d005538</name>
</gene>
<dbReference type="SMART" id="SM00320">
    <property type="entry name" value="WD40"/>
    <property type="match status" value="3"/>
</dbReference>
<dbReference type="PANTHER" id="PTHR22874">
    <property type="entry name" value="ACTIVATING MOLECULE IN BECN1-REGULATED AUTOPHAGY PROTEIN 1"/>
    <property type="match status" value="1"/>
</dbReference>
<evidence type="ECO:0000256" key="2">
    <source>
        <dbReference type="ARBA" id="ARBA00022737"/>
    </source>
</evidence>
<keyword evidence="2" id="KW-0677">Repeat</keyword>
<dbReference type="PANTHER" id="PTHR22874:SF9">
    <property type="entry name" value="TRANSDUCIN FAMILY PROTEIN _ WD-40 REPEAT FAMILY PROTEIN"/>
    <property type="match status" value="1"/>
</dbReference>
<sequence length="604" mass="67243">MAECRIQDWKRASTPESVSRHETSIPRTKQRNIFSLLAQRELSPRTKNQAKNLWTKPPRLDACPIESKFWGTYAQHDLLSWAEAEFLHWWIPKYCPLTPSSKATIAAAFSTDGRVLASTHGDHTVKIIDWQTGKCLNVLLGHHRTPWVVRFHPQRSDILASGSLDCEVRLWDAKTSRCTAELVFYRPVASIAFHATGELLAVASGHKLFLWDCNKRWETLELPIILETRRSLRAVQFHPHGAPYLLTGEVHNLDSEDSTMTPALLSNYSFRDTPLLGGSGVDNLISELQYMQNFEQVGASSSVPVTTGSFDGSRLHDTSGHHLMTSLPSVGRPLLGTHAAEAPAISLSVGSEQTTSLLGGGTELPCTVKLRIWRHEMKNPFITLGPEACLLTIPHAVLCSRKTVTSTICTIWMYCEMGTHVSPCGRFLVACVACVLPHSYGGHGSQLHEHYDSTGAGTSPTRQAFPSRQIIYELRVYSLEDATFGTVLATRAIKAAHCLTSIQFSPTSEHILLAYGRQHSSLLRTILINGETRVPVYTVLEVLFMGLSKGRLGFFGTMVHHSLAGENVHEVMVYCYYRNLWSTEIISKTERANRKHQISASNYS</sequence>
<dbReference type="PROSITE" id="PS00678">
    <property type="entry name" value="WD_REPEATS_1"/>
    <property type="match status" value="1"/>
</dbReference>
<dbReference type="Pfam" id="PF00400">
    <property type="entry name" value="WD40"/>
    <property type="match status" value="3"/>
</dbReference>
<dbReference type="SMR" id="A0A1D6ENN8"/>
<dbReference type="InterPro" id="IPR052596">
    <property type="entry name" value="AMBRA1_autophagy"/>
</dbReference>
<accession>A0A1D6ENN8</accession>
<dbReference type="InParanoid" id="A0A1D6ENN8"/>
<keyword evidence="1" id="KW-0853">WD repeat</keyword>
<dbReference type="InterPro" id="IPR036322">
    <property type="entry name" value="WD40_repeat_dom_sf"/>
</dbReference>
<dbReference type="PROSITE" id="PS50294">
    <property type="entry name" value="WD_REPEATS_REGION"/>
    <property type="match status" value="1"/>
</dbReference>
<proteinExistence type="predicted"/>